<evidence type="ECO:0000256" key="4">
    <source>
        <dbReference type="PROSITE-ProRule" id="PRU00175"/>
    </source>
</evidence>
<feature type="non-terminal residue" evidence="6">
    <location>
        <position position="62"/>
    </location>
</feature>
<dbReference type="InterPro" id="IPR001841">
    <property type="entry name" value="Znf_RING"/>
</dbReference>
<evidence type="ECO:0000313" key="7">
    <source>
        <dbReference type="Proteomes" id="UP001200034"/>
    </source>
</evidence>
<comment type="caution">
    <text evidence="6">The sequence shown here is derived from an EMBL/GenBank/DDBJ whole genome shotgun (WGS) entry which is preliminary data.</text>
</comment>
<reference evidence="6" key="1">
    <citation type="journal article" date="2021" name="Mol. Ecol. Resour.">
        <title>Phylogenomic analyses of the genus Drosophila reveals genomic signals of climate adaptation.</title>
        <authorList>
            <person name="Li F."/>
            <person name="Rane R.V."/>
            <person name="Luria V."/>
            <person name="Xiong Z."/>
            <person name="Chen J."/>
            <person name="Li Z."/>
            <person name="Catullo R.A."/>
            <person name="Griffin P.C."/>
            <person name="Schiffer M."/>
            <person name="Pearce S."/>
            <person name="Lee S.F."/>
            <person name="McElroy K."/>
            <person name="Stocker A."/>
            <person name="Shirriffs J."/>
            <person name="Cockerell F."/>
            <person name="Coppin C."/>
            <person name="Sgro C.M."/>
            <person name="Karger A."/>
            <person name="Cain J.W."/>
            <person name="Weber J.A."/>
            <person name="Santpere G."/>
            <person name="Kirschner M.W."/>
            <person name="Hoffmann A.A."/>
            <person name="Oakeshott J.G."/>
            <person name="Zhang G."/>
        </authorList>
    </citation>
    <scope>NUCLEOTIDE SEQUENCE</scope>
    <source>
        <strain evidence="6">BGI-SZ-2011g</strain>
    </source>
</reference>
<dbReference type="PANTHER" id="PTHR23041">
    <property type="entry name" value="RING FINGER DOMAIN-CONTAINING"/>
    <property type="match status" value="1"/>
</dbReference>
<gene>
    <name evidence="6" type="ORF">KR093_009082</name>
</gene>
<dbReference type="InterPro" id="IPR047134">
    <property type="entry name" value="RNF4"/>
</dbReference>
<evidence type="ECO:0000256" key="1">
    <source>
        <dbReference type="ARBA" id="ARBA00022723"/>
    </source>
</evidence>
<sequence>RVCNAATDDDAKDKSTEDSYRCPVCLDSVRQREPCTTRCGHIFCKSCIENAVRSTRKCPLCN</sequence>
<organism evidence="6 7">
    <name type="scientific">Drosophila rubida</name>
    <dbReference type="NCBI Taxonomy" id="30044"/>
    <lineage>
        <taxon>Eukaryota</taxon>
        <taxon>Metazoa</taxon>
        <taxon>Ecdysozoa</taxon>
        <taxon>Arthropoda</taxon>
        <taxon>Hexapoda</taxon>
        <taxon>Insecta</taxon>
        <taxon>Pterygota</taxon>
        <taxon>Neoptera</taxon>
        <taxon>Endopterygota</taxon>
        <taxon>Diptera</taxon>
        <taxon>Brachycera</taxon>
        <taxon>Muscomorpha</taxon>
        <taxon>Ephydroidea</taxon>
        <taxon>Drosophilidae</taxon>
        <taxon>Drosophila</taxon>
    </lineage>
</organism>
<name>A0AAD4PII9_9MUSC</name>
<dbReference type="GO" id="GO:0045944">
    <property type="term" value="P:positive regulation of transcription by RNA polymerase II"/>
    <property type="evidence" value="ECO:0007669"/>
    <property type="project" value="TreeGrafter"/>
</dbReference>
<feature type="domain" description="RING-type" evidence="5">
    <location>
        <begin position="22"/>
        <end position="62"/>
    </location>
</feature>
<dbReference type="PANTHER" id="PTHR23041:SF78">
    <property type="entry name" value="E3 UBIQUITIN-PROTEIN LIGASE RNF4"/>
    <property type="match status" value="1"/>
</dbReference>
<evidence type="ECO:0000256" key="2">
    <source>
        <dbReference type="ARBA" id="ARBA00022771"/>
    </source>
</evidence>
<dbReference type="Gene3D" id="3.30.40.10">
    <property type="entry name" value="Zinc/RING finger domain, C3HC4 (zinc finger)"/>
    <property type="match status" value="1"/>
</dbReference>
<dbReference type="AlphaFoldDB" id="A0AAD4PII9"/>
<dbReference type="Pfam" id="PF13639">
    <property type="entry name" value="zf-RING_2"/>
    <property type="match status" value="1"/>
</dbReference>
<dbReference type="GO" id="GO:0008270">
    <property type="term" value="F:zinc ion binding"/>
    <property type="evidence" value="ECO:0007669"/>
    <property type="project" value="UniProtKB-KW"/>
</dbReference>
<dbReference type="InterPro" id="IPR013083">
    <property type="entry name" value="Znf_RING/FYVE/PHD"/>
</dbReference>
<proteinExistence type="predicted"/>
<dbReference type="InterPro" id="IPR017907">
    <property type="entry name" value="Znf_RING_CS"/>
</dbReference>
<dbReference type="EMBL" id="JAJJHW010003409">
    <property type="protein sequence ID" value="KAH8359833.1"/>
    <property type="molecule type" value="Genomic_DNA"/>
</dbReference>
<dbReference type="Proteomes" id="UP001200034">
    <property type="component" value="Unassembled WGS sequence"/>
</dbReference>
<dbReference type="SUPFAM" id="SSF57850">
    <property type="entry name" value="RING/U-box"/>
    <property type="match status" value="1"/>
</dbReference>
<evidence type="ECO:0000259" key="5">
    <source>
        <dbReference type="PROSITE" id="PS50089"/>
    </source>
</evidence>
<dbReference type="PROSITE" id="PS50089">
    <property type="entry name" value="ZF_RING_2"/>
    <property type="match status" value="1"/>
</dbReference>
<evidence type="ECO:0000256" key="3">
    <source>
        <dbReference type="ARBA" id="ARBA00022833"/>
    </source>
</evidence>
<dbReference type="PROSITE" id="PS00518">
    <property type="entry name" value="ZF_RING_1"/>
    <property type="match status" value="1"/>
</dbReference>
<keyword evidence="3" id="KW-0862">Zinc</keyword>
<dbReference type="SMART" id="SM00184">
    <property type="entry name" value="RING"/>
    <property type="match status" value="1"/>
</dbReference>
<keyword evidence="7" id="KW-1185">Reference proteome</keyword>
<keyword evidence="2 4" id="KW-0863">Zinc-finger</keyword>
<evidence type="ECO:0000313" key="6">
    <source>
        <dbReference type="EMBL" id="KAH8359833.1"/>
    </source>
</evidence>
<feature type="non-terminal residue" evidence="6">
    <location>
        <position position="1"/>
    </location>
</feature>
<keyword evidence="1" id="KW-0479">Metal-binding</keyword>
<protein>
    <recommendedName>
        <fullName evidence="5">RING-type domain-containing protein</fullName>
    </recommendedName>
</protein>
<accession>A0AAD4PII9</accession>